<dbReference type="SUPFAM" id="SSF52540">
    <property type="entry name" value="P-loop containing nucleoside triphosphate hydrolases"/>
    <property type="match status" value="1"/>
</dbReference>
<dbReference type="PANTHER" id="PTHR42771:SF2">
    <property type="entry name" value="IRON(3+)-HYDROXAMATE IMPORT ATP-BINDING PROTEIN FHUC"/>
    <property type="match status" value="1"/>
</dbReference>
<comment type="subcellular location">
    <subcellularLocation>
        <location evidence="1">Cell membrane</location>
        <topology evidence="1">Peripheral membrane protein</topology>
    </subcellularLocation>
</comment>
<comment type="caution">
    <text evidence="11">The sequence shown here is derived from an EMBL/GenBank/DDBJ whole genome shotgun (WGS) entry which is preliminary data.</text>
</comment>
<sequence length="329" mass="36777">MKHHQTSIEIQGLSTGYITSKRRIVIADKIDATIRAGELTCLLGANGAGKSTLLRTLSGFQPPLGGEIRLMGRPLGEYSDKRLSRVIGVVLTDKCEIRNMSVEELVGLGRSPYTGFWGTLGEQDRQIVRQALEHVKIGHFAHRMIQTLSDGERQKVMIAKALAQETPIIFLDEPTAFLDFPSKVEIMQLLHELSRTMGKTVFMSTHDLELALQIADKIWLMDRQRGVTVGTPEDLALDGALNHFFERKGVAFDKETGLFRIDNTFSREIRLEGEGQRYAMVRKALERNGIRAGREVESPITIVCDDPFTILTPTGQEMAFTIGQLLEKI</sequence>
<evidence type="ECO:0000256" key="7">
    <source>
        <dbReference type="ARBA" id="ARBA00023004"/>
    </source>
</evidence>
<dbReference type="InterPro" id="IPR003593">
    <property type="entry name" value="AAA+_ATPase"/>
</dbReference>
<dbReference type="Gene3D" id="3.40.50.300">
    <property type="entry name" value="P-loop containing nucleotide triphosphate hydrolases"/>
    <property type="match status" value="1"/>
</dbReference>
<protein>
    <submittedName>
        <fullName evidence="11">ABC transporter ATP-binding protein</fullName>
    </submittedName>
</protein>
<dbReference type="AlphaFoldDB" id="A0A9D1X6L7"/>
<dbReference type="FunFam" id="3.40.50.300:FF:000134">
    <property type="entry name" value="Iron-enterobactin ABC transporter ATP-binding protein"/>
    <property type="match status" value="1"/>
</dbReference>
<keyword evidence="2" id="KW-0813">Transport</keyword>
<dbReference type="InterPro" id="IPR027417">
    <property type="entry name" value="P-loop_NTPase"/>
</dbReference>
<dbReference type="CDD" id="cd03214">
    <property type="entry name" value="ABC_Iron-Siderophores_B12_Hemin"/>
    <property type="match status" value="1"/>
</dbReference>
<dbReference type="GO" id="GO:0016887">
    <property type="term" value="F:ATP hydrolysis activity"/>
    <property type="evidence" value="ECO:0007669"/>
    <property type="project" value="InterPro"/>
</dbReference>
<dbReference type="GO" id="GO:0005524">
    <property type="term" value="F:ATP binding"/>
    <property type="evidence" value="ECO:0007669"/>
    <property type="project" value="UniProtKB-KW"/>
</dbReference>
<evidence type="ECO:0000256" key="9">
    <source>
        <dbReference type="ARBA" id="ARBA00023136"/>
    </source>
</evidence>
<gene>
    <name evidence="11" type="ORF">H9977_00685</name>
</gene>
<dbReference type="EMBL" id="DXEL01000006">
    <property type="protein sequence ID" value="HIX73560.1"/>
    <property type="molecule type" value="Genomic_DNA"/>
</dbReference>
<feature type="domain" description="ABC transporter" evidence="10">
    <location>
        <begin position="8"/>
        <end position="248"/>
    </location>
</feature>
<keyword evidence="6 11" id="KW-0067">ATP-binding</keyword>
<keyword evidence="8" id="KW-0406">Ion transport</keyword>
<name>A0A9D1X6L7_9BACT</name>
<keyword evidence="3" id="KW-1003">Cell membrane</keyword>
<dbReference type="GO" id="GO:0006826">
    <property type="term" value="P:iron ion transport"/>
    <property type="evidence" value="ECO:0007669"/>
    <property type="project" value="UniProtKB-KW"/>
</dbReference>
<organism evidence="11 12">
    <name type="scientific">Candidatus Parabacteroides intestinipullorum</name>
    <dbReference type="NCBI Taxonomy" id="2838723"/>
    <lineage>
        <taxon>Bacteria</taxon>
        <taxon>Pseudomonadati</taxon>
        <taxon>Bacteroidota</taxon>
        <taxon>Bacteroidia</taxon>
        <taxon>Bacteroidales</taxon>
        <taxon>Tannerellaceae</taxon>
        <taxon>Parabacteroides</taxon>
    </lineage>
</organism>
<evidence type="ECO:0000256" key="5">
    <source>
        <dbReference type="ARBA" id="ARBA00022741"/>
    </source>
</evidence>
<reference evidence="11" key="2">
    <citation type="submission" date="2021-04" db="EMBL/GenBank/DDBJ databases">
        <authorList>
            <person name="Gilroy R."/>
        </authorList>
    </citation>
    <scope>NUCLEOTIDE SEQUENCE</scope>
    <source>
        <strain evidence="11">ChiGjej6B6-14162</strain>
    </source>
</reference>
<accession>A0A9D1X6L7</accession>
<evidence type="ECO:0000259" key="10">
    <source>
        <dbReference type="PROSITE" id="PS50893"/>
    </source>
</evidence>
<dbReference type="Pfam" id="PF00005">
    <property type="entry name" value="ABC_tran"/>
    <property type="match status" value="1"/>
</dbReference>
<evidence type="ECO:0000313" key="12">
    <source>
        <dbReference type="Proteomes" id="UP000886740"/>
    </source>
</evidence>
<keyword evidence="5" id="KW-0547">Nucleotide-binding</keyword>
<keyword evidence="7" id="KW-0408">Iron</keyword>
<dbReference type="Proteomes" id="UP000886740">
    <property type="component" value="Unassembled WGS sequence"/>
</dbReference>
<reference evidence="11" key="1">
    <citation type="journal article" date="2021" name="PeerJ">
        <title>Extensive microbial diversity within the chicken gut microbiome revealed by metagenomics and culture.</title>
        <authorList>
            <person name="Gilroy R."/>
            <person name="Ravi A."/>
            <person name="Getino M."/>
            <person name="Pursley I."/>
            <person name="Horton D.L."/>
            <person name="Alikhan N.F."/>
            <person name="Baker D."/>
            <person name="Gharbi K."/>
            <person name="Hall N."/>
            <person name="Watson M."/>
            <person name="Adriaenssens E.M."/>
            <person name="Foster-Nyarko E."/>
            <person name="Jarju S."/>
            <person name="Secka A."/>
            <person name="Antonio M."/>
            <person name="Oren A."/>
            <person name="Chaudhuri R.R."/>
            <person name="La Ragione R."/>
            <person name="Hildebrand F."/>
            <person name="Pallen M.J."/>
        </authorList>
    </citation>
    <scope>NUCLEOTIDE SEQUENCE</scope>
    <source>
        <strain evidence="11">ChiGjej6B6-14162</strain>
    </source>
</reference>
<evidence type="ECO:0000313" key="11">
    <source>
        <dbReference type="EMBL" id="HIX73560.1"/>
    </source>
</evidence>
<dbReference type="InterPro" id="IPR051535">
    <property type="entry name" value="Siderophore_ABC-ATPase"/>
</dbReference>
<keyword evidence="9" id="KW-0472">Membrane</keyword>
<evidence type="ECO:0000256" key="8">
    <source>
        <dbReference type="ARBA" id="ARBA00023065"/>
    </source>
</evidence>
<keyword evidence="4" id="KW-0410">Iron transport</keyword>
<evidence type="ECO:0000256" key="1">
    <source>
        <dbReference type="ARBA" id="ARBA00004202"/>
    </source>
</evidence>
<dbReference type="PANTHER" id="PTHR42771">
    <property type="entry name" value="IRON(3+)-HYDROXAMATE IMPORT ATP-BINDING PROTEIN FHUC"/>
    <property type="match status" value="1"/>
</dbReference>
<dbReference type="SMART" id="SM00382">
    <property type="entry name" value="AAA"/>
    <property type="match status" value="1"/>
</dbReference>
<dbReference type="GO" id="GO:0005886">
    <property type="term" value="C:plasma membrane"/>
    <property type="evidence" value="ECO:0007669"/>
    <property type="project" value="UniProtKB-SubCell"/>
</dbReference>
<dbReference type="PROSITE" id="PS50893">
    <property type="entry name" value="ABC_TRANSPORTER_2"/>
    <property type="match status" value="1"/>
</dbReference>
<dbReference type="InterPro" id="IPR003439">
    <property type="entry name" value="ABC_transporter-like_ATP-bd"/>
</dbReference>
<evidence type="ECO:0000256" key="3">
    <source>
        <dbReference type="ARBA" id="ARBA00022475"/>
    </source>
</evidence>
<evidence type="ECO:0000256" key="6">
    <source>
        <dbReference type="ARBA" id="ARBA00022840"/>
    </source>
</evidence>
<evidence type="ECO:0000256" key="2">
    <source>
        <dbReference type="ARBA" id="ARBA00022448"/>
    </source>
</evidence>
<proteinExistence type="predicted"/>
<evidence type="ECO:0000256" key="4">
    <source>
        <dbReference type="ARBA" id="ARBA00022496"/>
    </source>
</evidence>